<feature type="transmembrane region" description="Helical" evidence="6">
    <location>
        <begin position="120"/>
        <end position="138"/>
    </location>
</feature>
<dbReference type="PANTHER" id="PTHR37422">
    <property type="entry name" value="TEICHURONIC ACID BIOSYNTHESIS PROTEIN TUAE"/>
    <property type="match status" value="1"/>
</dbReference>
<evidence type="ECO:0000256" key="5">
    <source>
        <dbReference type="SAM" id="MobiDB-lite"/>
    </source>
</evidence>
<evidence type="ECO:0000256" key="4">
    <source>
        <dbReference type="ARBA" id="ARBA00023136"/>
    </source>
</evidence>
<feature type="region of interest" description="Disordered" evidence="5">
    <location>
        <begin position="1"/>
        <end position="20"/>
    </location>
</feature>
<reference evidence="8 9" key="1">
    <citation type="submission" date="2019-12" db="EMBL/GenBank/DDBJ databases">
        <authorList>
            <person name="Huq M.A."/>
        </authorList>
    </citation>
    <scope>NUCLEOTIDE SEQUENCE [LARGE SCALE GENOMIC DNA]</scope>
    <source>
        <strain evidence="8 9">MAH-18</strain>
    </source>
</reference>
<comment type="subcellular location">
    <subcellularLocation>
        <location evidence="1">Membrane</location>
        <topology evidence="1">Multi-pass membrane protein</topology>
    </subcellularLocation>
</comment>
<sequence length="460" mass="49889">MTVLDGREADVPLRDGPRPDRFQRADATTIVAIFVVLQFALPSKLVMNGLPLSLSAASLVALGLGALWFCTQLTSTLGAAKGRTLVRTALFGYACALIMSYGNSSLAYLPPDERASGDHAMVVTFALICLALAVCDGVRSRARLIFLIKVMVVCGAWVAVVGILQYLFGFDLTLRLRPPGMHFTAYDPVVLQRAGRRVSGTTAHPIEFGVFCAMMLPLAAHVAFRTRREGRRPVFWWVCTSLIAVGLMFSVSRSAILAIACAGVVLLCGWPARVRAQMLTVGICFLVFIQILSPGLLRTFFDLFRNAGNDPSVQYRTHDYATARELISEHLWLGRGIGTWYAPKHEIFDNQFLLTLVDSGVVGLVASLLVTLAAIFSALRVIWISHHERAAVPTATDDQDLAIALTASLAAVLPTYATFDFHGFATVSSLSYLLVGISAALLRAVRADAERVTPDPYAVQ</sequence>
<feature type="transmembrane region" description="Helical" evidence="6">
    <location>
        <begin position="52"/>
        <end position="70"/>
    </location>
</feature>
<feature type="transmembrane region" description="Helical" evidence="6">
    <location>
        <begin position="400"/>
        <end position="417"/>
    </location>
</feature>
<feature type="transmembrane region" description="Helical" evidence="6">
    <location>
        <begin position="279"/>
        <end position="301"/>
    </location>
</feature>
<keyword evidence="9" id="KW-1185">Reference proteome</keyword>
<name>A0A6L6XQY8_9ACTN</name>
<dbReference type="EMBL" id="WSEK01000004">
    <property type="protein sequence ID" value="MVQ49087.1"/>
    <property type="molecule type" value="Genomic_DNA"/>
</dbReference>
<comment type="caution">
    <text evidence="8">The sequence shown here is derived from an EMBL/GenBank/DDBJ whole genome shotgun (WGS) entry which is preliminary data.</text>
</comment>
<evidence type="ECO:0000313" key="9">
    <source>
        <dbReference type="Proteomes" id="UP000473525"/>
    </source>
</evidence>
<dbReference type="AlphaFoldDB" id="A0A6L6XQY8"/>
<gene>
    <name evidence="8" type="ORF">GON03_07825</name>
</gene>
<feature type="transmembrane region" description="Helical" evidence="6">
    <location>
        <begin position="360"/>
        <end position="379"/>
    </location>
</feature>
<keyword evidence="2 6" id="KW-0812">Transmembrane</keyword>
<keyword evidence="3 6" id="KW-1133">Transmembrane helix</keyword>
<dbReference type="GO" id="GO:0016020">
    <property type="term" value="C:membrane"/>
    <property type="evidence" value="ECO:0007669"/>
    <property type="project" value="UniProtKB-SubCell"/>
</dbReference>
<dbReference type="Proteomes" id="UP000473525">
    <property type="component" value="Unassembled WGS sequence"/>
</dbReference>
<feature type="domain" description="O-antigen ligase-related" evidence="7">
    <location>
        <begin position="241"/>
        <end position="366"/>
    </location>
</feature>
<feature type="transmembrane region" description="Helical" evidence="6">
    <location>
        <begin position="423"/>
        <end position="442"/>
    </location>
</feature>
<evidence type="ECO:0000256" key="1">
    <source>
        <dbReference type="ARBA" id="ARBA00004141"/>
    </source>
</evidence>
<feature type="transmembrane region" description="Helical" evidence="6">
    <location>
        <begin position="255"/>
        <end position="272"/>
    </location>
</feature>
<protein>
    <recommendedName>
        <fullName evidence="7">O-antigen ligase-related domain-containing protein</fullName>
    </recommendedName>
</protein>
<keyword evidence="4 6" id="KW-0472">Membrane</keyword>
<evidence type="ECO:0000259" key="7">
    <source>
        <dbReference type="Pfam" id="PF04932"/>
    </source>
</evidence>
<dbReference type="InterPro" id="IPR051533">
    <property type="entry name" value="WaaL-like"/>
</dbReference>
<feature type="transmembrane region" description="Helical" evidence="6">
    <location>
        <begin position="206"/>
        <end position="224"/>
    </location>
</feature>
<feature type="transmembrane region" description="Helical" evidence="6">
    <location>
        <begin position="233"/>
        <end position="249"/>
    </location>
</feature>
<dbReference type="Pfam" id="PF04932">
    <property type="entry name" value="Wzy_C"/>
    <property type="match status" value="1"/>
</dbReference>
<organism evidence="8 9">
    <name type="scientific">Nocardioides agri</name>
    <dbReference type="NCBI Taxonomy" id="2682843"/>
    <lineage>
        <taxon>Bacteria</taxon>
        <taxon>Bacillati</taxon>
        <taxon>Actinomycetota</taxon>
        <taxon>Actinomycetes</taxon>
        <taxon>Propionibacteriales</taxon>
        <taxon>Nocardioidaceae</taxon>
        <taxon>Nocardioides</taxon>
    </lineage>
</organism>
<feature type="transmembrane region" description="Helical" evidence="6">
    <location>
        <begin position="145"/>
        <end position="168"/>
    </location>
</feature>
<proteinExistence type="predicted"/>
<dbReference type="PANTHER" id="PTHR37422:SF13">
    <property type="entry name" value="LIPOPOLYSACCHARIDE BIOSYNTHESIS PROTEIN PA4999-RELATED"/>
    <property type="match status" value="1"/>
</dbReference>
<accession>A0A6L6XQY8</accession>
<dbReference type="InterPro" id="IPR007016">
    <property type="entry name" value="O-antigen_ligase-rel_domated"/>
</dbReference>
<evidence type="ECO:0000256" key="6">
    <source>
        <dbReference type="SAM" id="Phobius"/>
    </source>
</evidence>
<evidence type="ECO:0000313" key="8">
    <source>
        <dbReference type="EMBL" id="MVQ49087.1"/>
    </source>
</evidence>
<feature type="transmembrane region" description="Helical" evidence="6">
    <location>
        <begin position="90"/>
        <end position="108"/>
    </location>
</feature>
<evidence type="ECO:0000256" key="3">
    <source>
        <dbReference type="ARBA" id="ARBA00022989"/>
    </source>
</evidence>
<dbReference type="RefSeq" id="WP_157341592.1">
    <property type="nucleotide sequence ID" value="NZ_WSEK01000004.1"/>
</dbReference>
<evidence type="ECO:0000256" key="2">
    <source>
        <dbReference type="ARBA" id="ARBA00022692"/>
    </source>
</evidence>